<evidence type="ECO:0000313" key="2">
    <source>
        <dbReference type="Proteomes" id="UP000283255"/>
    </source>
</evidence>
<dbReference type="EMBL" id="QZCH01000124">
    <property type="protein sequence ID" value="RJG35746.1"/>
    <property type="molecule type" value="Genomic_DNA"/>
</dbReference>
<accession>A0A418Y8X1</accession>
<dbReference type="OrthoDB" id="9794322at2"/>
<reference evidence="1 2" key="1">
    <citation type="submission" date="2018-09" db="EMBL/GenBank/DDBJ databases">
        <authorList>
            <person name="Wang F."/>
        </authorList>
    </citation>
    <scope>NUCLEOTIDE SEQUENCE [LARGE SCALE GENOMIC DNA]</scope>
    <source>
        <strain evidence="1 2">PLHSC7-2</strain>
    </source>
</reference>
<name>A0A418Y8X1_9GAMM</name>
<gene>
    <name evidence="1" type="ORF">D1Z90_20825</name>
</gene>
<evidence type="ECO:0000313" key="1">
    <source>
        <dbReference type="EMBL" id="RJG35746.1"/>
    </source>
</evidence>
<dbReference type="Proteomes" id="UP000283255">
    <property type="component" value="Unassembled WGS sequence"/>
</dbReference>
<sequence length="165" mass="18523">LDAVLGIYDGKLWLKLSSNDIVALDLATGEELTRLQFERDVTEFLQLDAQQGCLFGTSYQQYFHVDLTAPELQVQKGDIRGLAEAGIDSVFTRHDFCFNDAFLFVAEPTTGAVAMIDRQQWQVVHGFKPEMIGNGLLKLNGISLQGDKFYLFDGANSLHIYQWQA</sequence>
<organism evidence="1 2">
    <name type="scientific">Motilimonas pumila</name>
    <dbReference type="NCBI Taxonomy" id="2303987"/>
    <lineage>
        <taxon>Bacteria</taxon>
        <taxon>Pseudomonadati</taxon>
        <taxon>Pseudomonadota</taxon>
        <taxon>Gammaproteobacteria</taxon>
        <taxon>Alteromonadales</taxon>
        <taxon>Alteromonadales genera incertae sedis</taxon>
        <taxon>Motilimonas</taxon>
    </lineage>
</organism>
<dbReference type="AlphaFoldDB" id="A0A418Y8X1"/>
<dbReference type="RefSeq" id="WP_158587210.1">
    <property type="nucleotide sequence ID" value="NZ_QZCH01000124.1"/>
</dbReference>
<comment type="caution">
    <text evidence="1">The sequence shown here is derived from an EMBL/GenBank/DDBJ whole genome shotgun (WGS) entry which is preliminary data.</text>
</comment>
<feature type="non-terminal residue" evidence="1">
    <location>
        <position position="1"/>
    </location>
</feature>
<proteinExistence type="predicted"/>
<keyword evidence="2" id="KW-1185">Reference proteome</keyword>
<reference evidence="1 2" key="2">
    <citation type="submission" date="2019-01" db="EMBL/GenBank/DDBJ databases">
        <title>Motilimonas pumilus sp. nov., isolated from the gut of sea cucumber (Apostichopus japonicus).</title>
        <authorList>
            <person name="Wang F.-Q."/>
            <person name="Ren L.-H."/>
            <person name="Lin Y.-W."/>
            <person name="Sun G.-H."/>
            <person name="Du Z.-J."/>
            <person name="Zhao J.-X."/>
            <person name="Liu X.-J."/>
            <person name="Liu L.-J."/>
        </authorList>
    </citation>
    <scope>NUCLEOTIDE SEQUENCE [LARGE SCALE GENOMIC DNA]</scope>
    <source>
        <strain evidence="1 2">PLHSC7-2</strain>
    </source>
</reference>
<protein>
    <submittedName>
        <fullName evidence="1">Uncharacterized protein</fullName>
    </submittedName>
</protein>